<dbReference type="STRING" id="1507870.A0A1V8SRD2"/>
<organism evidence="5 6">
    <name type="scientific">Cryoendolithus antarcticus</name>
    <dbReference type="NCBI Taxonomy" id="1507870"/>
    <lineage>
        <taxon>Eukaryota</taxon>
        <taxon>Fungi</taxon>
        <taxon>Dikarya</taxon>
        <taxon>Ascomycota</taxon>
        <taxon>Pezizomycotina</taxon>
        <taxon>Dothideomycetes</taxon>
        <taxon>Dothideomycetidae</taxon>
        <taxon>Cladosporiales</taxon>
        <taxon>Cladosporiaceae</taxon>
        <taxon>Cryoendolithus</taxon>
    </lineage>
</organism>
<dbReference type="OrthoDB" id="5555409at2759"/>
<evidence type="ECO:0000256" key="1">
    <source>
        <dbReference type="ARBA" id="ARBA00010605"/>
    </source>
</evidence>
<sequence length="303" mass="33008">MSLPFRSRTIPQCSACIRSYAFAAFDDLALANTGIGQQVRRSSKKKVVVATTVPVRLLKGVKSFGRKGAIVPVSFGRMRNEWFPRRIAEYMTLPEQRTLRLKNITFERDFQHGAEEDLPTLASGSAQTSAAAGATPTPAQSFIRRAAELERLSPERSMQLIEIFVPQRLDFYRQPIPAEPEPPAPKRPTSSLGTGIAAELFAARAQAEEASKPVKPAAAQAIYGSVSTQNVLDAVKAALATNDESARVGLAEEDVRFVAGLEVVGVEEAGRVVKHVGDFTVEIRVRGSEEGLKRHVRVNAQEV</sequence>
<proteinExistence type="inferred from homology"/>
<dbReference type="InParanoid" id="A0A1V8SRD2"/>
<feature type="domain" description="Ribosomal protein L9" evidence="4">
    <location>
        <begin position="54"/>
        <end position="92"/>
    </location>
</feature>
<evidence type="ECO:0000256" key="3">
    <source>
        <dbReference type="ARBA" id="ARBA00023274"/>
    </source>
</evidence>
<name>A0A1V8SRD2_9PEZI</name>
<dbReference type="Pfam" id="PF01281">
    <property type="entry name" value="Ribosomal_L9_N"/>
    <property type="match status" value="1"/>
</dbReference>
<comment type="similarity">
    <text evidence="1">Belongs to the bacterial ribosomal protein bL9 family.</text>
</comment>
<evidence type="ECO:0000313" key="6">
    <source>
        <dbReference type="Proteomes" id="UP000192596"/>
    </source>
</evidence>
<evidence type="ECO:0000259" key="4">
    <source>
        <dbReference type="Pfam" id="PF01281"/>
    </source>
</evidence>
<dbReference type="GO" id="GO:0005840">
    <property type="term" value="C:ribosome"/>
    <property type="evidence" value="ECO:0007669"/>
    <property type="project" value="UniProtKB-KW"/>
</dbReference>
<gene>
    <name evidence="5" type="ORF">B0A48_12987</name>
</gene>
<dbReference type="GO" id="GO:0003735">
    <property type="term" value="F:structural constituent of ribosome"/>
    <property type="evidence" value="ECO:0007669"/>
    <property type="project" value="InterPro"/>
</dbReference>
<evidence type="ECO:0000313" key="5">
    <source>
        <dbReference type="EMBL" id="OQO01432.1"/>
    </source>
</evidence>
<dbReference type="GO" id="GO:0006412">
    <property type="term" value="P:translation"/>
    <property type="evidence" value="ECO:0007669"/>
    <property type="project" value="InterPro"/>
</dbReference>
<dbReference type="SUPFAM" id="SSF55658">
    <property type="entry name" value="L9 N-domain-like"/>
    <property type="match status" value="1"/>
</dbReference>
<dbReference type="Gene3D" id="3.40.5.10">
    <property type="entry name" value="Ribosomal protein L9, N-terminal domain"/>
    <property type="match status" value="1"/>
</dbReference>
<keyword evidence="2" id="KW-0689">Ribosomal protein</keyword>
<dbReference type="InterPro" id="IPR000244">
    <property type="entry name" value="Ribosomal_bL9"/>
</dbReference>
<evidence type="ECO:0000256" key="2">
    <source>
        <dbReference type="ARBA" id="ARBA00022980"/>
    </source>
</evidence>
<protein>
    <recommendedName>
        <fullName evidence="4">Ribosomal protein L9 domain-containing protein</fullName>
    </recommendedName>
</protein>
<accession>A0A1V8SRD2</accession>
<keyword evidence="3" id="KW-0687">Ribonucleoprotein</keyword>
<dbReference type="Proteomes" id="UP000192596">
    <property type="component" value="Unassembled WGS sequence"/>
</dbReference>
<dbReference type="InterPro" id="IPR036935">
    <property type="entry name" value="Ribosomal_bL9_N_sf"/>
</dbReference>
<comment type="caution">
    <text evidence="5">The sequence shown here is derived from an EMBL/GenBank/DDBJ whole genome shotgun (WGS) entry which is preliminary data.</text>
</comment>
<dbReference type="InterPro" id="IPR020070">
    <property type="entry name" value="Ribosomal_bL9_N"/>
</dbReference>
<dbReference type="AlphaFoldDB" id="A0A1V8SRD2"/>
<dbReference type="EMBL" id="NAJO01000031">
    <property type="protein sequence ID" value="OQO01432.1"/>
    <property type="molecule type" value="Genomic_DNA"/>
</dbReference>
<dbReference type="InterPro" id="IPR009027">
    <property type="entry name" value="Ribosomal_bL9/RNase_H1_N"/>
</dbReference>
<dbReference type="PANTHER" id="PTHR21368">
    <property type="entry name" value="50S RIBOSOMAL PROTEIN L9"/>
    <property type="match status" value="1"/>
</dbReference>
<reference evidence="6" key="1">
    <citation type="submission" date="2017-03" db="EMBL/GenBank/DDBJ databases">
        <title>Genomes of endolithic fungi from Antarctica.</title>
        <authorList>
            <person name="Coleine C."/>
            <person name="Masonjones S."/>
            <person name="Stajich J.E."/>
        </authorList>
    </citation>
    <scope>NUCLEOTIDE SEQUENCE [LARGE SCALE GENOMIC DNA]</scope>
    <source>
        <strain evidence="6">CCFEE 5527</strain>
    </source>
</reference>
<dbReference type="GO" id="GO:1990904">
    <property type="term" value="C:ribonucleoprotein complex"/>
    <property type="evidence" value="ECO:0007669"/>
    <property type="project" value="UniProtKB-KW"/>
</dbReference>
<keyword evidence="6" id="KW-1185">Reference proteome</keyword>